<dbReference type="Proteomes" id="UP000277582">
    <property type="component" value="Unassembled WGS sequence"/>
</dbReference>
<protein>
    <submittedName>
        <fullName evidence="2">HEPN domain-containing protein</fullName>
    </submittedName>
</protein>
<gene>
    <name evidence="2" type="ORF">D6D85_06365</name>
</gene>
<accession>A0A3R9X4L8</accession>
<evidence type="ECO:0000259" key="1">
    <source>
        <dbReference type="PROSITE" id="PS50910"/>
    </source>
</evidence>
<organism evidence="2 3">
    <name type="scientific">Candidatus Methanodesulfokora washburnensis</name>
    <dbReference type="NCBI Taxonomy" id="2478471"/>
    <lineage>
        <taxon>Archaea</taxon>
        <taxon>Thermoproteota</taxon>
        <taxon>Candidatus Korarchaeia</taxon>
        <taxon>Candidatus Korarchaeia incertae sedis</taxon>
        <taxon>Candidatus Methanodesulfokora</taxon>
    </lineage>
</organism>
<evidence type="ECO:0000313" key="2">
    <source>
        <dbReference type="EMBL" id="RSN75251.1"/>
    </source>
</evidence>
<comment type="caution">
    <text evidence="2">The sequence shown here is derived from an EMBL/GenBank/DDBJ whole genome shotgun (WGS) entry which is preliminary data.</text>
</comment>
<name>A0A3R9X4L8_9CREN</name>
<dbReference type="OrthoDB" id="359241at2157"/>
<keyword evidence="3" id="KW-1185">Reference proteome</keyword>
<dbReference type="SUPFAM" id="SSF81593">
    <property type="entry name" value="Nucleotidyltransferase substrate binding subunit/domain"/>
    <property type="match status" value="1"/>
</dbReference>
<dbReference type="PROSITE" id="PS50910">
    <property type="entry name" value="HEPN"/>
    <property type="match status" value="1"/>
</dbReference>
<reference evidence="2 3" key="1">
    <citation type="submission" date="2018-10" db="EMBL/GenBank/DDBJ databases">
        <title>Co-occurring genomic capacity for anaerobic methane metabolism and dissimilatory sulfite reduction discovered in the Korarchaeota.</title>
        <authorList>
            <person name="Mckay L.J."/>
            <person name="Dlakic M."/>
            <person name="Fields M.W."/>
            <person name="Delmont T.O."/>
            <person name="Eren A.M."/>
            <person name="Jay Z.J."/>
            <person name="Klingelsmith K.B."/>
            <person name="Rusch D.B."/>
            <person name="Inskeep W.P."/>
        </authorList>
    </citation>
    <scope>NUCLEOTIDE SEQUENCE [LARGE SCALE GENOMIC DNA]</scope>
    <source>
        <strain evidence="2 3">MDKW</strain>
    </source>
</reference>
<evidence type="ECO:0000313" key="3">
    <source>
        <dbReference type="Proteomes" id="UP000277582"/>
    </source>
</evidence>
<dbReference type="SMART" id="SM00748">
    <property type="entry name" value="HEPN"/>
    <property type="match status" value="1"/>
</dbReference>
<dbReference type="InterPro" id="IPR007842">
    <property type="entry name" value="HEPN_dom"/>
</dbReference>
<dbReference type="AlphaFoldDB" id="A0A3R9X4L8"/>
<dbReference type="EMBL" id="RCOS01000076">
    <property type="protein sequence ID" value="RSN75251.1"/>
    <property type="molecule type" value="Genomic_DNA"/>
</dbReference>
<dbReference type="Gene3D" id="1.20.120.330">
    <property type="entry name" value="Nucleotidyltransferases domain 2"/>
    <property type="match status" value="1"/>
</dbReference>
<proteinExistence type="predicted"/>
<feature type="domain" description="HEPN" evidence="1">
    <location>
        <begin position="11"/>
        <end position="121"/>
    </location>
</feature>
<sequence length="130" mass="15105">MHVRAEILWWLEQAKRDLRMAEELLKLGFFEGAAYHSHQAGEKALKALVIKKGGYHLTHSCKFLLDQLKAQKMDVDDIYNDAKELDIHYMTSRYPNAASAPPYELYDELKAKELVGRARKLVDFVERNLK</sequence>
<dbReference type="Pfam" id="PF05168">
    <property type="entry name" value="HEPN"/>
    <property type="match status" value="1"/>
</dbReference>